<reference evidence="2 3" key="1">
    <citation type="submission" date="2020-07" db="EMBL/GenBank/DDBJ databases">
        <authorList>
            <person name="Feng X."/>
        </authorList>
    </citation>
    <scope>NUCLEOTIDE SEQUENCE [LARGE SCALE GENOMIC DNA]</scope>
    <source>
        <strain evidence="2 3">JCM31066</strain>
    </source>
</reference>
<dbReference type="EMBL" id="JACHVB010000034">
    <property type="protein sequence ID" value="MBC2594793.1"/>
    <property type="molecule type" value="Genomic_DNA"/>
</dbReference>
<gene>
    <name evidence="2" type="ORF">H5P28_11030</name>
</gene>
<accession>A0A842HE47</accession>
<sequence>MFHRITYESWTTIVPIIGFILTFGVFIAIVIRAILMKKKKRDHLANLPLENENTSPDHGKED</sequence>
<evidence type="ECO:0000313" key="3">
    <source>
        <dbReference type="Proteomes" id="UP000546464"/>
    </source>
</evidence>
<evidence type="ECO:0000313" key="2">
    <source>
        <dbReference type="EMBL" id="MBC2594793.1"/>
    </source>
</evidence>
<evidence type="ECO:0000256" key="1">
    <source>
        <dbReference type="SAM" id="Phobius"/>
    </source>
</evidence>
<dbReference type="AlphaFoldDB" id="A0A842HE47"/>
<dbReference type="Proteomes" id="UP000546464">
    <property type="component" value="Unassembled WGS sequence"/>
</dbReference>
<proteinExistence type="predicted"/>
<dbReference type="RefSeq" id="WP_185675758.1">
    <property type="nucleotide sequence ID" value="NZ_JACHVB010000034.1"/>
</dbReference>
<organism evidence="2 3">
    <name type="scientific">Ruficoccus amylovorans</name>
    <dbReference type="NCBI Taxonomy" id="1804625"/>
    <lineage>
        <taxon>Bacteria</taxon>
        <taxon>Pseudomonadati</taxon>
        <taxon>Verrucomicrobiota</taxon>
        <taxon>Opitutia</taxon>
        <taxon>Puniceicoccales</taxon>
        <taxon>Cerasicoccaceae</taxon>
        <taxon>Ruficoccus</taxon>
    </lineage>
</organism>
<keyword evidence="1" id="KW-0472">Membrane</keyword>
<keyword evidence="3" id="KW-1185">Reference proteome</keyword>
<keyword evidence="1" id="KW-1133">Transmembrane helix</keyword>
<protein>
    <submittedName>
        <fullName evidence="2">Cbb3-type cytochrome c oxidase subunit 3</fullName>
    </submittedName>
</protein>
<keyword evidence="1" id="KW-0812">Transmembrane</keyword>
<feature type="transmembrane region" description="Helical" evidence="1">
    <location>
        <begin position="12"/>
        <end position="35"/>
    </location>
</feature>
<comment type="caution">
    <text evidence="2">The sequence shown here is derived from an EMBL/GenBank/DDBJ whole genome shotgun (WGS) entry which is preliminary data.</text>
</comment>
<name>A0A842HE47_9BACT</name>